<gene>
    <name evidence="1" type="ORF">GMARGA_LOCUS1704</name>
</gene>
<organism evidence="1 2">
    <name type="scientific">Gigaspora margarita</name>
    <dbReference type="NCBI Taxonomy" id="4874"/>
    <lineage>
        <taxon>Eukaryota</taxon>
        <taxon>Fungi</taxon>
        <taxon>Fungi incertae sedis</taxon>
        <taxon>Mucoromycota</taxon>
        <taxon>Glomeromycotina</taxon>
        <taxon>Glomeromycetes</taxon>
        <taxon>Diversisporales</taxon>
        <taxon>Gigasporaceae</taxon>
        <taxon>Gigaspora</taxon>
    </lineage>
</organism>
<sequence>MPLYLQNLNQDNEAEPIIAIETTGDLMSERCWSGNVRGKLCQ</sequence>
<evidence type="ECO:0000313" key="1">
    <source>
        <dbReference type="EMBL" id="CAG8490698.1"/>
    </source>
</evidence>
<accession>A0ABM8W044</accession>
<keyword evidence="2" id="KW-1185">Reference proteome</keyword>
<protein>
    <submittedName>
        <fullName evidence="1">44441_t:CDS:1</fullName>
    </submittedName>
</protein>
<name>A0ABM8W044_GIGMA</name>
<comment type="caution">
    <text evidence="1">The sequence shown here is derived from an EMBL/GenBank/DDBJ whole genome shotgun (WGS) entry which is preliminary data.</text>
</comment>
<dbReference type="Proteomes" id="UP000789901">
    <property type="component" value="Unassembled WGS sequence"/>
</dbReference>
<proteinExistence type="predicted"/>
<evidence type="ECO:0000313" key="2">
    <source>
        <dbReference type="Proteomes" id="UP000789901"/>
    </source>
</evidence>
<dbReference type="EMBL" id="CAJVQB010000465">
    <property type="protein sequence ID" value="CAG8490698.1"/>
    <property type="molecule type" value="Genomic_DNA"/>
</dbReference>
<reference evidence="1 2" key="1">
    <citation type="submission" date="2021-06" db="EMBL/GenBank/DDBJ databases">
        <authorList>
            <person name="Kallberg Y."/>
            <person name="Tangrot J."/>
            <person name="Rosling A."/>
        </authorList>
    </citation>
    <scope>NUCLEOTIDE SEQUENCE [LARGE SCALE GENOMIC DNA]</scope>
    <source>
        <strain evidence="1 2">120-4 pot B 10/14</strain>
    </source>
</reference>